<name>A0ABR8Y8B4_9BACT</name>
<dbReference type="PROSITE" id="PS50943">
    <property type="entry name" value="HTH_CROC1"/>
    <property type="match status" value="1"/>
</dbReference>
<dbReference type="CDD" id="cd00093">
    <property type="entry name" value="HTH_XRE"/>
    <property type="match status" value="1"/>
</dbReference>
<evidence type="ECO:0000313" key="3">
    <source>
        <dbReference type="Proteomes" id="UP000620874"/>
    </source>
</evidence>
<evidence type="ECO:0000313" key="2">
    <source>
        <dbReference type="EMBL" id="MBD8040450.1"/>
    </source>
</evidence>
<dbReference type="EMBL" id="JACSPP010000021">
    <property type="protein sequence ID" value="MBD8040450.1"/>
    <property type="molecule type" value="Genomic_DNA"/>
</dbReference>
<keyword evidence="3" id="KW-1185">Reference proteome</keyword>
<gene>
    <name evidence="2" type="ORF">H9625_08380</name>
</gene>
<accession>A0ABR8Y8B4</accession>
<dbReference type="InterPro" id="IPR001387">
    <property type="entry name" value="Cro/C1-type_HTH"/>
</dbReference>
<organism evidence="2 3">
    <name type="scientific">Phocaeicola intestinalis</name>
    <dbReference type="NCBI Taxonomy" id="2762212"/>
    <lineage>
        <taxon>Bacteria</taxon>
        <taxon>Pseudomonadati</taxon>
        <taxon>Bacteroidota</taxon>
        <taxon>Bacteroidia</taxon>
        <taxon>Bacteroidales</taxon>
        <taxon>Bacteroidaceae</taxon>
        <taxon>Phocaeicola</taxon>
    </lineage>
</organism>
<evidence type="ECO:0000259" key="1">
    <source>
        <dbReference type="PROSITE" id="PS50943"/>
    </source>
</evidence>
<protein>
    <submittedName>
        <fullName evidence="2">Helix-turn-helix transcriptional regulator</fullName>
    </submittedName>
</protein>
<dbReference type="RefSeq" id="WP_022039188.1">
    <property type="nucleotide sequence ID" value="NZ_JACSPP010000021.1"/>
</dbReference>
<reference evidence="2 3" key="1">
    <citation type="submission" date="2020-08" db="EMBL/GenBank/DDBJ databases">
        <title>A Genomic Blueprint of the Chicken Gut Microbiome.</title>
        <authorList>
            <person name="Gilroy R."/>
            <person name="Ravi A."/>
            <person name="Getino M."/>
            <person name="Pursley I."/>
            <person name="Horton D.L."/>
            <person name="Alikhan N.-F."/>
            <person name="Baker D."/>
            <person name="Gharbi K."/>
            <person name="Hall N."/>
            <person name="Watson M."/>
            <person name="Adriaenssens E.M."/>
            <person name="Foster-Nyarko E."/>
            <person name="Jarju S."/>
            <person name="Secka A."/>
            <person name="Antonio M."/>
            <person name="Oren A."/>
            <person name="Chaudhuri R."/>
            <person name="La Ragione R.M."/>
            <person name="Hildebrand F."/>
            <person name="Pallen M.J."/>
        </authorList>
    </citation>
    <scope>NUCLEOTIDE SEQUENCE [LARGE SCALE GENOMIC DNA]</scope>
    <source>
        <strain evidence="2 3">Sa1CVN1</strain>
    </source>
</reference>
<dbReference type="InterPro" id="IPR010982">
    <property type="entry name" value="Lambda_DNA-bd_dom_sf"/>
</dbReference>
<dbReference type="SUPFAM" id="SSF47413">
    <property type="entry name" value="lambda repressor-like DNA-binding domains"/>
    <property type="match status" value="1"/>
</dbReference>
<dbReference type="Pfam" id="PF01381">
    <property type="entry name" value="HTH_3"/>
    <property type="match status" value="1"/>
</dbReference>
<proteinExistence type="predicted"/>
<comment type="caution">
    <text evidence="2">The sequence shown here is derived from an EMBL/GenBank/DDBJ whole genome shotgun (WGS) entry which is preliminary data.</text>
</comment>
<sequence>MKDRILQIIQEELLTNAEFAEKIGISTSSLSHILTERNKPSLEVVMRIHKAYPSINLNWLLYGEGEMKVVEEGTTDGNSRLYSNENPENASGYPVRFDFRKENASSTPGNGMQNTVKEEIKYIEKPHPKIVEIRIFFDNGTYQVFRPEKS</sequence>
<dbReference type="Proteomes" id="UP000620874">
    <property type="component" value="Unassembled WGS sequence"/>
</dbReference>
<feature type="domain" description="HTH cro/C1-type" evidence="1">
    <location>
        <begin position="17"/>
        <end position="60"/>
    </location>
</feature>
<dbReference type="SMART" id="SM00530">
    <property type="entry name" value="HTH_XRE"/>
    <property type="match status" value="1"/>
</dbReference>
<dbReference type="Gene3D" id="1.10.260.40">
    <property type="entry name" value="lambda repressor-like DNA-binding domains"/>
    <property type="match status" value="1"/>
</dbReference>